<evidence type="ECO:0000313" key="2">
    <source>
        <dbReference type="EMBL" id="CAG6637070.1"/>
    </source>
</evidence>
<dbReference type="EMBL" id="HBUF01096916">
    <property type="protein sequence ID" value="CAG6637070.1"/>
    <property type="molecule type" value="Transcribed_RNA"/>
</dbReference>
<sequence>MLGCMQLNSIFLPTGGRLRMALYFTSEKSWLFLMTNHGLNFLNEPGCQYVSHIKVYFLNFTLFYFNFFHSCHFFLYFHLLNTLLRSLNGFFNFLNIHFSFLFLPNFLFLNYTYIFFFNIIRHRFFNFFLDFR</sequence>
<organism evidence="2">
    <name type="scientific">Cacopsylla melanoneura</name>
    <dbReference type="NCBI Taxonomy" id="428564"/>
    <lineage>
        <taxon>Eukaryota</taxon>
        <taxon>Metazoa</taxon>
        <taxon>Ecdysozoa</taxon>
        <taxon>Arthropoda</taxon>
        <taxon>Hexapoda</taxon>
        <taxon>Insecta</taxon>
        <taxon>Pterygota</taxon>
        <taxon>Neoptera</taxon>
        <taxon>Paraneoptera</taxon>
        <taxon>Hemiptera</taxon>
        <taxon>Sternorrhyncha</taxon>
        <taxon>Psylloidea</taxon>
        <taxon>Psyllidae</taxon>
        <taxon>Psyllinae</taxon>
        <taxon>Cacopsylla</taxon>
    </lineage>
</organism>
<reference evidence="2" key="1">
    <citation type="submission" date="2021-05" db="EMBL/GenBank/DDBJ databases">
        <authorList>
            <person name="Alioto T."/>
            <person name="Alioto T."/>
            <person name="Gomez Garrido J."/>
        </authorList>
    </citation>
    <scope>NUCLEOTIDE SEQUENCE</scope>
</reference>
<feature type="transmembrane region" description="Helical" evidence="1">
    <location>
        <begin position="55"/>
        <end position="76"/>
    </location>
</feature>
<keyword evidence="1" id="KW-0812">Transmembrane</keyword>
<keyword evidence="1" id="KW-0472">Membrane</keyword>
<protein>
    <submittedName>
        <fullName evidence="2">Uncharacterized protein</fullName>
    </submittedName>
</protein>
<name>A0A8D8VXA7_9HEMI</name>
<proteinExistence type="predicted"/>
<keyword evidence="1" id="KW-1133">Transmembrane helix</keyword>
<evidence type="ECO:0000256" key="1">
    <source>
        <dbReference type="SAM" id="Phobius"/>
    </source>
</evidence>
<dbReference type="EMBL" id="HBUF01096919">
    <property type="protein sequence ID" value="CAG6637099.1"/>
    <property type="molecule type" value="Transcribed_RNA"/>
</dbReference>
<accession>A0A8D8VXA7</accession>
<dbReference type="EMBL" id="HBUF01096918">
    <property type="protein sequence ID" value="CAG6637090.1"/>
    <property type="molecule type" value="Transcribed_RNA"/>
</dbReference>
<dbReference type="AlphaFoldDB" id="A0A8D8VXA7"/>
<feature type="transmembrane region" description="Helical" evidence="1">
    <location>
        <begin position="96"/>
        <end position="120"/>
    </location>
</feature>